<sequence length="442" mass="46259">MFSLRNNARRAAGFAILSSLALVGTACSGGDGGASSATTGVTINVTLAAQPLPQAALDAFTKATGITVNWTNIDWDSLQTKIAAAATAKTYFADATDVDWSRVGQLGKLNWFYPMENYLDTKALTADMPQLSSFTTGGHVVGVPYDASFLVATVNKKMFADAGVTAMPTTIDQYTQDLKQVKEKGGVQYPLDIPFAAAEGLSTYWYQTTAAFGGTVLDEQGKPQFAEPGSAGFKAAQWMVDALRQGLVAPGNINVTDSQGQQTLMAHGETASVFGDYSGNVGSLYDVPSSSTVVHQVAYLPTPGVGGQAANMSNPDGIGIPRNAKYPAAAAKFIEWFTSAENQADFAGLNGPDKAWAAYNMPSRLTAVDRLNTHGDLIGGDTLASLLKSQARPVFPGGAPSWYPQFSTAVYTNLHAAATGSMSVDAAIKTIADTANRLASGQ</sequence>
<dbReference type="InterPro" id="IPR006059">
    <property type="entry name" value="SBP"/>
</dbReference>
<dbReference type="RefSeq" id="WP_378262822.1">
    <property type="nucleotide sequence ID" value="NZ_JBHUKR010000005.1"/>
</dbReference>
<keyword evidence="3" id="KW-1185">Reference proteome</keyword>
<proteinExistence type="predicted"/>
<dbReference type="Pfam" id="PF01547">
    <property type="entry name" value="SBP_bac_1"/>
    <property type="match status" value="1"/>
</dbReference>
<dbReference type="PROSITE" id="PS51257">
    <property type="entry name" value="PROKAR_LIPOPROTEIN"/>
    <property type="match status" value="1"/>
</dbReference>
<protein>
    <submittedName>
        <fullName evidence="2">ABC transporter substrate-binding protein</fullName>
    </submittedName>
</protein>
<feature type="signal peptide" evidence="1">
    <location>
        <begin position="1"/>
        <end position="21"/>
    </location>
</feature>
<dbReference type="PANTHER" id="PTHR43649">
    <property type="entry name" value="ARABINOSE-BINDING PROTEIN-RELATED"/>
    <property type="match status" value="1"/>
</dbReference>
<feature type="chain" id="PRO_5045222384" evidence="1">
    <location>
        <begin position="22"/>
        <end position="442"/>
    </location>
</feature>
<dbReference type="Proteomes" id="UP001597417">
    <property type="component" value="Unassembled WGS sequence"/>
</dbReference>
<reference evidence="3" key="1">
    <citation type="journal article" date="2019" name="Int. J. Syst. Evol. Microbiol.">
        <title>The Global Catalogue of Microorganisms (GCM) 10K type strain sequencing project: providing services to taxonomists for standard genome sequencing and annotation.</title>
        <authorList>
            <consortium name="The Broad Institute Genomics Platform"/>
            <consortium name="The Broad Institute Genome Sequencing Center for Infectious Disease"/>
            <person name="Wu L."/>
            <person name="Ma J."/>
        </authorList>
    </citation>
    <scope>NUCLEOTIDE SEQUENCE [LARGE SCALE GENOMIC DNA]</scope>
    <source>
        <strain evidence="3">CGMCC 4.7645</strain>
    </source>
</reference>
<accession>A0ABW5FMX0</accession>
<gene>
    <name evidence="2" type="ORF">ACFSXZ_07760</name>
</gene>
<dbReference type="EMBL" id="JBHUKR010000005">
    <property type="protein sequence ID" value="MFD2416221.1"/>
    <property type="molecule type" value="Genomic_DNA"/>
</dbReference>
<dbReference type="InterPro" id="IPR050490">
    <property type="entry name" value="Bact_solute-bd_prot1"/>
</dbReference>
<dbReference type="Gene3D" id="3.40.190.10">
    <property type="entry name" value="Periplasmic binding protein-like II"/>
    <property type="match status" value="1"/>
</dbReference>
<evidence type="ECO:0000256" key="1">
    <source>
        <dbReference type="SAM" id="SignalP"/>
    </source>
</evidence>
<dbReference type="SUPFAM" id="SSF53850">
    <property type="entry name" value="Periplasmic binding protein-like II"/>
    <property type="match status" value="1"/>
</dbReference>
<evidence type="ECO:0000313" key="3">
    <source>
        <dbReference type="Proteomes" id="UP001597417"/>
    </source>
</evidence>
<keyword evidence="1" id="KW-0732">Signal</keyword>
<dbReference type="PANTHER" id="PTHR43649:SF12">
    <property type="entry name" value="DIACETYLCHITOBIOSE BINDING PROTEIN DASA"/>
    <property type="match status" value="1"/>
</dbReference>
<name>A0ABW5FMX0_9PSEU</name>
<evidence type="ECO:0000313" key="2">
    <source>
        <dbReference type="EMBL" id="MFD2416221.1"/>
    </source>
</evidence>
<organism evidence="2 3">
    <name type="scientific">Amycolatopsis pigmentata</name>
    <dbReference type="NCBI Taxonomy" id="450801"/>
    <lineage>
        <taxon>Bacteria</taxon>
        <taxon>Bacillati</taxon>
        <taxon>Actinomycetota</taxon>
        <taxon>Actinomycetes</taxon>
        <taxon>Pseudonocardiales</taxon>
        <taxon>Pseudonocardiaceae</taxon>
        <taxon>Amycolatopsis</taxon>
    </lineage>
</organism>
<comment type="caution">
    <text evidence="2">The sequence shown here is derived from an EMBL/GenBank/DDBJ whole genome shotgun (WGS) entry which is preliminary data.</text>
</comment>